<evidence type="ECO:0000313" key="21">
    <source>
        <dbReference type="Proteomes" id="UP000827092"/>
    </source>
</evidence>
<keyword evidence="18" id="KW-0732">Signal</keyword>
<feature type="repeat" description="ANK" evidence="16">
    <location>
        <begin position="289"/>
        <end position="323"/>
    </location>
</feature>
<dbReference type="InterPro" id="IPR001584">
    <property type="entry name" value="Integrase_cat-core"/>
</dbReference>
<keyword evidence="16" id="KW-0040">ANK repeat</keyword>
<name>A0AAV6TUE9_9ARAC</name>
<sequence>MQVLMVLALGVVLFHPTPEGDRPIAFASRSLTKAEKNYSHLEKGALAFVFGVTRFRNYLLGREFTLVTDHQPLLSLLSETKPVPTVAAARIQRWALTLAAYAYKIKFKPGKDHSNADAFSRLPVPENCQEPAQPAELVLMMQRIHIDHAGPVEGHTLLLIVDAYSKWLEVVPVPSTSTAATLDVLRDIFARFGLPKSLVSDNGTSFSSETFRQLMQSNGIDLIRIAPYHPNSNGLAEKAVWIVKAGLRKIKGESFRVRLSRYLAYETDAVKALLDIPGVDVNGPEVGWKMDSLLHLAVHNSHCTLTMVKLLVSRGAQLDKVNRHGDTPLHYAVTNEECQPVVIQFLLQKRAVVNVRNKRNKSPLRVAIEQDRSVEVIHLLLGAGAKLSVLKDKMDYSLLKLVVDLYEEKAARELARERERAYFRVKDKKRLLEKDSETSLSSLWERLEVVIAYAYLENAEVTMEYLSGRWQNSPQLLDFSKKYSEDFKKMATTDLGRGHTLLEFLNSRSRCQKRLKSKYYKLCRLLAVVRNFPTFFNVIAEKVGVESMKAALRNLKVSVVKESSVPIIEESSVPAIEESSVPDIDESSVPIIEDFSVPIIEESSVPIIEESSVPDIDESSVPAIEESSFPDIEEYSISAVDDPLTSTEDGYRKSNGTWVQRVFGVSTVPNSSCSVRDDSCASTVSESSVFTIDNICDLTSNNSVVEVFSASTIPTCTNNSSSSEVNGSIVPTVIDLCDSDDSSFPEVQKSSNSSVSSVNGDSKVVISGVSIADDTRVSTVADFNDSTVEDYSASELDIAYFITVGDSTVNTSSVSTVDDSNVSTVDVSSSVSKTDSSTVSAVDDSRVSTVADSTLQEPNRSEQRIYLNYECLCDIARFLSSSDLLCFVLAFGVPCRNAVAVEVTKGVLPKTESSCNQSIVTTDKPTENQECSVSKDVPPETESCSPSADKPTKEQESTVSTDVQPRTELCSPSTDKPTKEQESTESKGLQTKTECPSTNKPTHKQESTVSKDLQPKKDPCSPTLDKPIKEQESTVNDDVQSHAGSSRLPTKEQNSPSCKRKSVPLCPKHQPTCCQHSSVNDDIQSHAGPSRLPTKEQNSPSCKRVSVPLCPKHQPTCGQHSSVNEDIQSQAGPSRLPAREQNSPSCKRVPLCSKHQPTCNSALSVNKDIQSQAGPSWLPCATREQNLPRCKRTSIPLCPKHPPTCCHHKHRNSHDPYWKKKKKRNYSSFPSTSSDENHKSLPKGRQKKRKRNSRCNIHVNKTASSQDS</sequence>
<gene>
    <name evidence="20" type="ORF">JTE90_008318</name>
</gene>
<dbReference type="Gene3D" id="3.30.420.10">
    <property type="entry name" value="Ribonuclease H-like superfamily/Ribonuclease H"/>
    <property type="match status" value="1"/>
</dbReference>
<feature type="compositionally biased region" description="Polar residues" evidence="17">
    <location>
        <begin position="912"/>
        <end position="932"/>
    </location>
</feature>
<dbReference type="PANTHER" id="PTHR37984:SF5">
    <property type="entry name" value="PROTEIN NYNRIN-LIKE"/>
    <property type="match status" value="1"/>
</dbReference>
<feature type="region of interest" description="Disordered" evidence="17">
    <location>
        <begin position="912"/>
        <end position="1061"/>
    </location>
</feature>
<dbReference type="InterPro" id="IPR043502">
    <property type="entry name" value="DNA/RNA_pol_sf"/>
</dbReference>
<evidence type="ECO:0000256" key="5">
    <source>
        <dbReference type="ARBA" id="ARBA00022537"/>
    </source>
</evidence>
<keyword evidence="10" id="KW-0540">Nuclease</keyword>
<keyword evidence="11" id="KW-0255">Endonuclease</keyword>
<keyword evidence="4" id="KW-0964">Secreted</keyword>
<feature type="compositionally biased region" description="Polar residues" evidence="17">
    <location>
        <begin position="957"/>
        <end position="975"/>
    </location>
</feature>
<dbReference type="GO" id="GO:0090729">
    <property type="term" value="F:toxin activity"/>
    <property type="evidence" value="ECO:0007669"/>
    <property type="project" value="UniProtKB-KW"/>
</dbReference>
<evidence type="ECO:0000256" key="8">
    <source>
        <dbReference type="ARBA" id="ARBA00022695"/>
    </source>
</evidence>
<dbReference type="InterPro" id="IPR036397">
    <property type="entry name" value="RNaseH_sf"/>
</dbReference>
<evidence type="ECO:0000256" key="13">
    <source>
        <dbReference type="ARBA" id="ARBA00022918"/>
    </source>
</evidence>
<keyword evidence="7" id="KW-0808">Transferase</keyword>
<feature type="domain" description="Integrase catalytic" evidence="19">
    <location>
        <begin position="130"/>
        <end position="292"/>
    </location>
</feature>
<feature type="signal peptide" evidence="18">
    <location>
        <begin position="1"/>
        <end position="20"/>
    </location>
</feature>
<evidence type="ECO:0000256" key="18">
    <source>
        <dbReference type="SAM" id="SignalP"/>
    </source>
</evidence>
<evidence type="ECO:0000256" key="4">
    <source>
        <dbReference type="ARBA" id="ARBA00022525"/>
    </source>
</evidence>
<dbReference type="CDD" id="cd09274">
    <property type="entry name" value="RNase_HI_RT_Ty3"/>
    <property type="match status" value="1"/>
</dbReference>
<feature type="compositionally biased region" description="Polar residues" evidence="17">
    <location>
        <begin position="1033"/>
        <end position="1057"/>
    </location>
</feature>
<dbReference type="SMART" id="SM00248">
    <property type="entry name" value="ANK"/>
    <property type="match status" value="3"/>
</dbReference>
<protein>
    <recommendedName>
        <fullName evidence="19">Integrase catalytic domain-containing protein</fullName>
    </recommendedName>
</protein>
<feature type="repeat" description="ANK" evidence="16">
    <location>
        <begin position="324"/>
        <end position="358"/>
    </location>
</feature>
<dbReference type="SUPFAM" id="SSF53098">
    <property type="entry name" value="Ribonuclease H-like"/>
    <property type="match status" value="1"/>
</dbReference>
<keyword evidence="12" id="KW-0378">Hydrolase</keyword>
<evidence type="ECO:0000256" key="17">
    <source>
        <dbReference type="SAM" id="MobiDB-lite"/>
    </source>
</evidence>
<evidence type="ECO:0000313" key="20">
    <source>
        <dbReference type="EMBL" id="KAG8175309.1"/>
    </source>
</evidence>
<feature type="compositionally biased region" description="Polar residues" evidence="17">
    <location>
        <begin position="1116"/>
        <end position="1132"/>
    </location>
</feature>
<dbReference type="SUPFAM" id="SSF56672">
    <property type="entry name" value="DNA/RNA polymerases"/>
    <property type="match status" value="1"/>
</dbReference>
<dbReference type="InterPro" id="IPR002110">
    <property type="entry name" value="Ankyrin_rpt"/>
</dbReference>
<keyword evidence="5" id="KW-0472">Membrane</keyword>
<dbReference type="GO" id="GO:0003964">
    <property type="term" value="F:RNA-directed DNA polymerase activity"/>
    <property type="evidence" value="ECO:0007669"/>
    <property type="project" value="UniProtKB-KW"/>
</dbReference>
<evidence type="ECO:0000256" key="12">
    <source>
        <dbReference type="ARBA" id="ARBA00022801"/>
    </source>
</evidence>
<dbReference type="SUPFAM" id="SSF48403">
    <property type="entry name" value="Ankyrin repeat"/>
    <property type="match status" value="1"/>
</dbReference>
<keyword evidence="13" id="KW-0695">RNA-directed DNA polymerase</keyword>
<dbReference type="PROSITE" id="PS50088">
    <property type="entry name" value="ANK_REPEAT"/>
    <property type="match status" value="2"/>
</dbReference>
<comment type="subcellular location">
    <subcellularLocation>
        <location evidence="2">Secreted</location>
    </subcellularLocation>
    <subcellularLocation>
        <location evidence="1">Target cell membrane</location>
    </subcellularLocation>
</comment>
<dbReference type="GO" id="GO:0006887">
    <property type="term" value="P:exocytosis"/>
    <property type="evidence" value="ECO:0007669"/>
    <property type="project" value="UniProtKB-KW"/>
</dbReference>
<evidence type="ECO:0000256" key="9">
    <source>
        <dbReference type="ARBA" id="ARBA00022699"/>
    </source>
</evidence>
<evidence type="ECO:0000259" key="19">
    <source>
        <dbReference type="PROSITE" id="PS50994"/>
    </source>
</evidence>
<evidence type="ECO:0000256" key="15">
    <source>
        <dbReference type="ARBA" id="ARBA00023298"/>
    </source>
</evidence>
<evidence type="ECO:0000256" key="2">
    <source>
        <dbReference type="ARBA" id="ARBA00004613"/>
    </source>
</evidence>
<dbReference type="GO" id="GO:0016787">
    <property type="term" value="F:hydrolase activity"/>
    <property type="evidence" value="ECO:0007669"/>
    <property type="project" value="UniProtKB-KW"/>
</dbReference>
<accession>A0AAV6TUE9</accession>
<feature type="compositionally biased region" description="Basic residues" evidence="17">
    <location>
        <begin position="1240"/>
        <end position="1253"/>
    </location>
</feature>
<dbReference type="GO" id="GO:0042575">
    <property type="term" value="C:DNA polymerase complex"/>
    <property type="evidence" value="ECO:0007669"/>
    <property type="project" value="UniProtKB-ARBA"/>
</dbReference>
<dbReference type="GO" id="GO:0004519">
    <property type="term" value="F:endonuclease activity"/>
    <property type="evidence" value="ECO:0007669"/>
    <property type="project" value="UniProtKB-KW"/>
</dbReference>
<dbReference type="AlphaFoldDB" id="A0AAV6TUE9"/>
<dbReference type="InterPro" id="IPR041373">
    <property type="entry name" value="RT_RNaseH"/>
</dbReference>
<dbReference type="PROSITE" id="PS50994">
    <property type="entry name" value="INTEGRASE"/>
    <property type="match status" value="1"/>
</dbReference>
<dbReference type="Pfam" id="PF12796">
    <property type="entry name" value="Ank_2"/>
    <property type="match status" value="1"/>
</dbReference>
<evidence type="ECO:0000256" key="3">
    <source>
        <dbReference type="ARBA" id="ARBA00022483"/>
    </source>
</evidence>
<dbReference type="Pfam" id="PF00665">
    <property type="entry name" value="rve"/>
    <property type="match status" value="1"/>
</dbReference>
<dbReference type="Proteomes" id="UP000827092">
    <property type="component" value="Unassembled WGS sequence"/>
</dbReference>
<keyword evidence="9" id="KW-0528">Neurotoxin</keyword>
<dbReference type="EMBL" id="JAFNEN010001034">
    <property type="protein sequence ID" value="KAG8175309.1"/>
    <property type="molecule type" value="Genomic_DNA"/>
</dbReference>
<dbReference type="Gene3D" id="1.25.40.20">
    <property type="entry name" value="Ankyrin repeat-containing domain"/>
    <property type="match status" value="1"/>
</dbReference>
<feature type="region of interest" description="Disordered" evidence="17">
    <location>
        <begin position="1084"/>
        <end position="1143"/>
    </location>
</feature>
<keyword evidence="6" id="KW-0800">Toxin</keyword>
<evidence type="ECO:0000256" key="14">
    <source>
        <dbReference type="ARBA" id="ARBA00023028"/>
    </source>
</evidence>
<dbReference type="GO" id="GO:0005576">
    <property type="term" value="C:extracellular region"/>
    <property type="evidence" value="ECO:0007669"/>
    <property type="project" value="UniProtKB-SubCell"/>
</dbReference>
<evidence type="ECO:0000256" key="11">
    <source>
        <dbReference type="ARBA" id="ARBA00022759"/>
    </source>
</evidence>
<reference evidence="20 21" key="1">
    <citation type="journal article" date="2022" name="Nat. Ecol. Evol.">
        <title>A masculinizing supergene underlies an exaggerated male reproductive morph in a spider.</title>
        <authorList>
            <person name="Hendrickx F."/>
            <person name="De Corte Z."/>
            <person name="Sonet G."/>
            <person name="Van Belleghem S.M."/>
            <person name="Kostlbacher S."/>
            <person name="Vangestel C."/>
        </authorList>
    </citation>
    <scope>NUCLEOTIDE SEQUENCE [LARGE SCALE GENOMIC DNA]</scope>
    <source>
        <strain evidence="20">W744_W776</strain>
    </source>
</reference>
<evidence type="ECO:0000256" key="10">
    <source>
        <dbReference type="ARBA" id="ARBA00022722"/>
    </source>
</evidence>
<dbReference type="Pfam" id="PF17917">
    <property type="entry name" value="RT_RNaseH"/>
    <property type="match status" value="1"/>
</dbReference>
<evidence type="ECO:0000256" key="16">
    <source>
        <dbReference type="PROSITE-ProRule" id="PRU00023"/>
    </source>
</evidence>
<proteinExistence type="predicted"/>
<dbReference type="PROSITE" id="PS50297">
    <property type="entry name" value="ANK_REP_REGION"/>
    <property type="match status" value="2"/>
</dbReference>
<dbReference type="GO" id="GO:0015074">
    <property type="term" value="P:DNA integration"/>
    <property type="evidence" value="ECO:0007669"/>
    <property type="project" value="InterPro"/>
</dbReference>
<keyword evidence="8" id="KW-0548">Nucleotidyltransferase</keyword>
<dbReference type="GO" id="GO:0003676">
    <property type="term" value="F:nucleic acid binding"/>
    <property type="evidence" value="ECO:0007669"/>
    <property type="project" value="InterPro"/>
</dbReference>
<keyword evidence="15" id="KW-1053">Target membrane</keyword>
<evidence type="ECO:0000256" key="7">
    <source>
        <dbReference type="ARBA" id="ARBA00022679"/>
    </source>
</evidence>
<evidence type="ECO:0000256" key="1">
    <source>
        <dbReference type="ARBA" id="ARBA00004175"/>
    </source>
</evidence>
<evidence type="ECO:0000256" key="6">
    <source>
        <dbReference type="ARBA" id="ARBA00022656"/>
    </source>
</evidence>
<feature type="region of interest" description="Disordered" evidence="17">
    <location>
        <begin position="1207"/>
        <end position="1268"/>
    </location>
</feature>
<feature type="compositionally biased region" description="Polar residues" evidence="17">
    <location>
        <begin position="1259"/>
        <end position="1268"/>
    </location>
</feature>
<dbReference type="InterPro" id="IPR012337">
    <property type="entry name" value="RNaseH-like_sf"/>
</dbReference>
<dbReference type="GO" id="GO:0044218">
    <property type="term" value="C:other organism cell membrane"/>
    <property type="evidence" value="ECO:0007669"/>
    <property type="project" value="UniProtKB-KW"/>
</dbReference>
<dbReference type="PANTHER" id="PTHR37984">
    <property type="entry name" value="PROTEIN CBG26694"/>
    <property type="match status" value="1"/>
</dbReference>
<comment type="caution">
    <text evidence="20">The sequence shown here is derived from an EMBL/GenBank/DDBJ whole genome shotgun (WGS) entry which is preliminary data.</text>
</comment>
<feature type="compositionally biased region" description="Polar residues" evidence="17">
    <location>
        <begin position="986"/>
        <end position="1000"/>
    </location>
</feature>
<feature type="compositionally biased region" description="Basic and acidic residues" evidence="17">
    <location>
        <begin position="976"/>
        <end position="985"/>
    </location>
</feature>
<organism evidence="20 21">
    <name type="scientific">Oedothorax gibbosus</name>
    <dbReference type="NCBI Taxonomy" id="931172"/>
    <lineage>
        <taxon>Eukaryota</taxon>
        <taxon>Metazoa</taxon>
        <taxon>Ecdysozoa</taxon>
        <taxon>Arthropoda</taxon>
        <taxon>Chelicerata</taxon>
        <taxon>Arachnida</taxon>
        <taxon>Araneae</taxon>
        <taxon>Araneomorphae</taxon>
        <taxon>Entelegynae</taxon>
        <taxon>Araneoidea</taxon>
        <taxon>Linyphiidae</taxon>
        <taxon>Erigoninae</taxon>
        <taxon>Oedothorax</taxon>
    </lineage>
</organism>
<keyword evidence="5" id="KW-1052">Target cell membrane</keyword>
<dbReference type="InterPro" id="IPR036770">
    <property type="entry name" value="Ankyrin_rpt-contain_sf"/>
</dbReference>
<keyword evidence="3" id="KW-0268">Exocytosis</keyword>
<dbReference type="GO" id="GO:0044231">
    <property type="term" value="C:host cell presynaptic membrane"/>
    <property type="evidence" value="ECO:0007669"/>
    <property type="project" value="UniProtKB-KW"/>
</dbReference>
<feature type="chain" id="PRO_5043820786" description="Integrase catalytic domain-containing protein" evidence="18">
    <location>
        <begin position="21"/>
        <end position="1268"/>
    </location>
</feature>
<dbReference type="InterPro" id="IPR050951">
    <property type="entry name" value="Retrovirus_Pol_polyprotein"/>
</dbReference>
<keyword evidence="14" id="KW-0638">Presynaptic neurotoxin</keyword>
<keyword evidence="21" id="KW-1185">Reference proteome</keyword>